<protein>
    <submittedName>
        <fullName evidence="1">Ctr copper transporter family-domain-containing protein</fullName>
    </submittedName>
</protein>
<keyword evidence="2" id="KW-1185">Reference proteome</keyword>
<dbReference type="Proteomes" id="UP001207468">
    <property type="component" value="Unassembled WGS sequence"/>
</dbReference>
<sequence length="206" mass="22126">MSSKGDGLSLVSVVIICQQTPSAMPPAGRGDQEALVCLKCGLGLVINCQPPPIIYRQLVPLITSTMYQTNSSELDMMTPSWRPSSRGAIAGTSFALLVLAVSERLLHATRAIMDAGWRSALTLQPKHRTQSSAIASTNEFRDVRRTIPPFVLSRDSARGALCSLHALVTYALMLAVMTFQAAYVISIIIGLGLGEVLFGRFANAHP</sequence>
<comment type="caution">
    <text evidence="1">The sequence shown here is derived from an EMBL/GenBank/DDBJ whole genome shotgun (WGS) entry which is preliminary data.</text>
</comment>
<evidence type="ECO:0000313" key="2">
    <source>
        <dbReference type="Proteomes" id="UP001207468"/>
    </source>
</evidence>
<dbReference type="EMBL" id="JAGFNK010000007">
    <property type="protein sequence ID" value="KAI9512651.1"/>
    <property type="molecule type" value="Genomic_DNA"/>
</dbReference>
<gene>
    <name evidence="1" type="ORF">F5148DRAFT_1145971</name>
</gene>
<name>A0ACC0ULU8_9AGAM</name>
<reference evidence="1" key="1">
    <citation type="submission" date="2021-03" db="EMBL/GenBank/DDBJ databases">
        <title>Evolutionary priming and transition to the ectomycorrhizal habit in an iconic lineage of mushroom-forming fungi: is preadaptation a requirement?</title>
        <authorList>
            <consortium name="DOE Joint Genome Institute"/>
            <person name="Looney B.P."/>
            <person name="Miyauchi S."/>
            <person name="Morin E."/>
            <person name="Drula E."/>
            <person name="Courty P.E."/>
            <person name="Chicoki N."/>
            <person name="Fauchery L."/>
            <person name="Kohler A."/>
            <person name="Kuo A."/>
            <person name="LaButti K."/>
            <person name="Pangilinan J."/>
            <person name="Lipzen A."/>
            <person name="Riley R."/>
            <person name="Andreopoulos W."/>
            <person name="He G."/>
            <person name="Johnson J."/>
            <person name="Barry K.W."/>
            <person name="Grigoriev I.V."/>
            <person name="Nagy L."/>
            <person name="Hibbett D."/>
            <person name="Henrissat B."/>
            <person name="Matheny P.B."/>
            <person name="Labbe J."/>
            <person name="Martin A.F."/>
        </authorList>
    </citation>
    <scope>NUCLEOTIDE SEQUENCE</scope>
    <source>
        <strain evidence="1">BPL698</strain>
    </source>
</reference>
<evidence type="ECO:0000313" key="1">
    <source>
        <dbReference type="EMBL" id="KAI9512651.1"/>
    </source>
</evidence>
<proteinExistence type="predicted"/>
<accession>A0ACC0ULU8</accession>
<organism evidence="1 2">
    <name type="scientific">Russula earlei</name>
    <dbReference type="NCBI Taxonomy" id="71964"/>
    <lineage>
        <taxon>Eukaryota</taxon>
        <taxon>Fungi</taxon>
        <taxon>Dikarya</taxon>
        <taxon>Basidiomycota</taxon>
        <taxon>Agaricomycotina</taxon>
        <taxon>Agaricomycetes</taxon>
        <taxon>Russulales</taxon>
        <taxon>Russulaceae</taxon>
        <taxon>Russula</taxon>
    </lineage>
</organism>